<reference evidence="1 2" key="1">
    <citation type="submission" date="2019-06" db="EMBL/GenBank/DDBJ databases">
        <title>Draft genomes of female and male turbot (Scophthalmus maximus).</title>
        <authorList>
            <person name="Xu H."/>
            <person name="Xu X.-W."/>
            <person name="Shao C."/>
            <person name="Chen S."/>
        </authorList>
    </citation>
    <scope>NUCLEOTIDE SEQUENCE [LARGE SCALE GENOMIC DNA]</scope>
    <source>
        <strain evidence="1">Ysfricsl-2016a</strain>
        <tissue evidence="1">Blood</tissue>
    </source>
</reference>
<dbReference type="EMBL" id="VEVO01000019">
    <property type="protein sequence ID" value="KAF0026083.1"/>
    <property type="molecule type" value="Genomic_DNA"/>
</dbReference>
<evidence type="ECO:0000313" key="1">
    <source>
        <dbReference type="EMBL" id="KAF0026083.1"/>
    </source>
</evidence>
<sequence>MFPNGESVKKSKTRFQRNAAVIITGFQSQLCFTRNNKNLVLLNDGFWRRLAAVQAAVEQFVQQRSGAARVSPPAGIFNLSTFPQFVMAVGNGLPWCIPQFNSKLHMQVTNVDTGNVEKVKSGDLSLRSHHINI</sequence>
<gene>
    <name evidence="1" type="ORF">F2P81_020820</name>
</gene>
<proteinExistence type="predicted"/>
<organism evidence="1 2">
    <name type="scientific">Scophthalmus maximus</name>
    <name type="common">Turbot</name>
    <name type="synonym">Psetta maxima</name>
    <dbReference type="NCBI Taxonomy" id="52904"/>
    <lineage>
        <taxon>Eukaryota</taxon>
        <taxon>Metazoa</taxon>
        <taxon>Chordata</taxon>
        <taxon>Craniata</taxon>
        <taxon>Vertebrata</taxon>
        <taxon>Euteleostomi</taxon>
        <taxon>Actinopterygii</taxon>
        <taxon>Neopterygii</taxon>
        <taxon>Teleostei</taxon>
        <taxon>Neoteleostei</taxon>
        <taxon>Acanthomorphata</taxon>
        <taxon>Carangaria</taxon>
        <taxon>Pleuronectiformes</taxon>
        <taxon>Pleuronectoidei</taxon>
        <taxon>Scophthalmidae</taxon>
        <taxon>Scophthalmus</taxon>
    </lineage>
</organism>
<accession>A0A6A4RVM5</accession>
<evidence type="ECO:0000313" key="2">
    <source>
        <dbReference type="Proteomes" id="UP000438429"/>
    </source>
</evidence>
<protein>
    <submittedName>
        <fullName evidence="1">Uncharacterized protein</fullName>
    </submittedName>
</protein>
<comment type="caution">
    <text evidence="1">The sequence shown here is derived from an EMBL/GenBank/DDBJ whole genome shotgun (WGS) entry which is preliminary data.</text>
</comment>
<name>A0A6A4RVM5_SCOMX</name>
<dbReference type="Proteomes" id="UP000438429">
    <property type="component" value="Unassembled WGS sequence"/>
</dbReference>
<dbReference type="AlphaFoldDB" id="A0A6A4RVM5"/>